<proteinExistence type="predicted"/>
<evidence type="ECO:0000313" key="1">
    <source>
        <dbReference type="EMBL" id="KAI0059113.1"/>
    </source>
</evidence>
<keyword evidence="2" id="KW-1185">Reference proteome</keyword>
<gene>
    <name evidence="1" type="ORF">BV25DRAFT_1789584</name>
</gene>
<accession>A0ACB8SRI4</accession>
<name>A0ACB8SRI4_9AGAM</name>
<dbReference type="EMBL" id="MU277229">
    <property type="protein sequence ID" value="KAI0059113.1"/>
    <property type="molecule type" value="Genomic_DNA"/>
</dbReference>
<evidence type="ECO:0000313" key="2">
    <source>
        <dbReference type="Proteomes" id="UP000814140"/>
    </source>
</evidence>
<dbReference type="Proteomes" id="UP000814140">
    <property type="component" value="Unassembled WGS sequence"/>
</dbReference>
<feature type="non-terminal residue" evidence="1">
    <location>
        <position position="1"/>
    </location>
</feature>
<feature type="non-terminal residue" evidence="1">
    <location>
        <position position="81"/>
    </location>
</feature>
<organism evidence="1 2">
    <name type="scientific">Artomyces pyxidatus</name>
    <dbReference type="NCBI Taxonomy" id="48021"/>
    <lineage>
        <taxon>Eukaryota</taxon>
        <taxon>Fungi</taxon>
        <taxon>Dikarya</taxon>
        <taxon>Basidiomycota</taxon>
        <taxon>Agaricomycotina</taxon>
        <taxon>Agaricomycetes</taxon>
        <taxon>Russulales</taxon>
        <taxon>Auriscalpiaceae</taxon>
        <taxon>Artomyces</taxon>
    </lineage>
</organism>
<sequence>TNQRLRKMPLLIGMPVTISQNFDVQGGVVNGSIGTLKSVRFRVDDQGIRHAVSAVIHVADTSPEPLPELPAHHVVALEDTT</sequence>
<reference evidence="1" key="1">
    <citation type="submission" date="2021-03" db="EMBL/GenBank/DDBJ databases">
        <authorList>
            <consortium name="DOE Joint Genome Institute"/>
            <person name="Ahrendt S."/>
            <person name="Looney B.P."/>
            <person name="Miyauchi S."/>
            <person name="Morin E."/>
            <person name="Drula E."/>
            <person name="Courty P.E."/>
            <person name="Chicoki N."/>
            <person name="Fauchery L."/>
            <person name="Kohler A."/>
            <person name="Kuo A."/>
            <person name="Labutti K."/>
            <person name="Pangilinan J."/>
            <person name="Lipzen A."/>
            <person name="Riley R."/>
            <person name="Andreopoulos W."/>
            <person name="He G."/>
            <person name="Johnson J."/>
            <person name="Barry K.W."/>
            <person name="Grigoriev I.V."/>
            <person name="Nagy L."/>
            <person name="Hibbett D."/>
            <person name="Henrissat B."/>
            <person name="Matheny P.B."/>
            <person name="Labbe J."/>
            <person name="Martin F."/>
        </authorList>
    </citation>
    <scope>NUCLEOTIDE SEQUENCE</scope>
    <source>
        <strain evidence="1">HHB10654</strain>
    </source>
</reference>
<protein>
    <submittedName>
        <fullName evidence="1">Uncharacterized protein</fullName>
    </submittedName>
</protein>
<comment type="caution">
    <text evidence="1">The sequence shown here is derived from an EMBL/GenBank/DDBJ whole genome shotgun (WGS) entry which is preliminary data.</text>
</comment>
<reference evidence="1" key="2">
    <citation type="journal article" date="2022" name="New Phytol.">
        <title>Evolutionary transition to the ectomycorrhizal habit in the genomes of a hyperdiverse lineage of mushroom-forming fungi.</title>
        <authorList>
            <person name="Looney B."/>
            <person name="Miyauchi S."/>
            <person name="Morin E."/>
            <person name="Drula E."/>
            <person name="Courty P.E."/>
            <person name="Kohler A."/>
            <person name="Kuo A."/>
            <person name="LaButti K."/>
            <person name="Pangilinan J."/>
            <person name="Lipzen A."/>
            <person name="Riley R."/>
            <person name="Andreopoulos W."/>
            <person name="He G."/>
            <person name="Johnson J."/>
            <person name="Nolan M."/>
            <person name="Tritt A."/>
            <person name="Barry K.W."/>
            <person name="Grigoriev I.V."/>
            <person name="Nagy L.G."/>
            <person name="Hibbett D."/>
            <person name="Henrissat B."/>
            <person name="Matheny P.B."/>
            <person name="Labbe J."/>
            <person name="Martin F.M."/>
        </authorList>
    </citation>
    <scope>NUCLEOTIDE SEQUENCE</scope>
    <source>
        <strain evidence="1">HHB10654</strain>
    </source>
</reference>